<dbReference type="GO" id="GO:0015833">
    <property type="term" value="P:peptide transport"/>
    <property type="evidence" value="ECO:0007669"/>
    <property type="project" value="TreeGrafter"/>
</dbReference>
<accession>A0A382XLU8</accession>
<evidence type="ECO:0000313" key="2">
    <source>
        <dbReference type="EMBL" id="SVD71431.1"/>
    </source>
</evidence>
<feature type="non-terminal residue" evidence="2">
    <location>
        <position position="1"/>
    </location>
</feature>
<dbReference type="EMBL" id="UINC01168412">
    <property type="protein sequence ID" value="SVD71431.1"/>
    <property type="molecule type" value="Genomic_DNA"/>
</dbReference>
<proteinExistence type="predicted"/>
<dbReference type="PROSITE" id="PS01040">
    <property type="entry name" value="SBP_BACTERIAL_5"/>
    <property type="match status" value="1"/>
</dbReference>
<feature type="domain" description="Solute-binding protein family 5" evidence="1">
    <location>
        <begin position="64"/>
        <end position="253"/>
    </location>
</feature>
<dbReference type="PANTHER" id="PTHR30290">
    <property type="entry name" value="PERIPLASMIC BINDING COMPONENT OF ABC TRANSPORTER"/>
    <property type="match status" value="1"/>
</dbReference>
<name>A0A382XLU8_9ZZZZ</name>
<dbReference type="Gene3D" id="3.90.76.10">
    <property type="entry name" value="Dipeptide-binding Protein, Domain 1"/>
    <property type="match status" value="1"/>
</dbReference>
<sequence>ISVSADEFRTGTPTGELDAITWYTFYRPAFGLVGFQFADYPEMMVDANLCESLVRINPDFSLTPGLASWENVNATTVKYTIRDGAKFWDGQPVTAEDVVYSLGLHLDPTKGSLFFMPHKNVDSIRAIDDRTVEVKLQTPDNTWTGHMAGPSGKIYQKAHTEAAGGDWGSPAGLVMCSGPYKPGKWAPGESLEIVRNDNYWNDDFGQLVRSVTFVWPQDPATVANAMNSGEIDGGWEIPPASMPALRNGNAGKLFVGPADTSYQNFSLIVG</sequence>
<dbReference type="InterPro" id="IPR039424">
    <property type="entry name" value="SBP_5"/>
</dbReference>
<dbReference type="AlphaFoldDB" id="A0A382XLU8"/>
<protein>
    <recommendedName>
        <fullName evidence="1">Solute-binding protein family 5 domain-containing protein</fullName>
    </recommendedName>
</protein>
<reference evidence="2" key="1">
    <citation type="submission" date="2018-05" db="EMBL/GenBank/DDBJ databases">
        <authorList>
            <person name="Lanie J.A."/>
            <person name="Ng W.-L."/>
            <person name="Kazmierczak K.M."/>
            <person name="Andrzejewski T.M."/>
            <person name="Davidsen T.M."/>
            <person name="Wayne K.J."/>
            <person name="Tettelin H."/>
            <person name="Glass J.I."/>
            <person name="Rusch D."/>
            <person name="Podicherti R."/>
            <person name="Tsui H.-C.T."/>
            <person name="Winkler M.E."/>
        </authorList>
    </citation>
    <scope>NUCLEOTIDE SEQUENCE</scope>
</reference>
<dbReference type="InterPro" id="IPR000914">
    <property type="entry name" value="SBP_5_dom"/>
</dbReference>
<organism evidence="2">
    <name type="scientific">marine metagenome</name>
    <dbReference type="NCBI Taxonomy" id="408172"/>
    <lineage>
        <taxon>unclassified sequences</taxon>
        <taxon>metagenomes</taxon>
        <taxon>ecological metagenomes</taxon>
    </lineage>
</organism>
<dbReference type="GO" id="GO:1904680">
    <property type="term" value="F:peptide transmembrane transporter activity"/>
    <property type="evidence" value="ECO:0007669"/>
    <property type="project" value="TreeGrafter"/>
</dbReference>
<dbReference type="CDD" id="cd00995">
    <property type="entry name" value="PBP2_NikA_DppA_OppA_like"/>
    <property type="match status" value="1"/>
</dbReference>
<gene>
    <name evidence="2" type="ORF">METZ01_LOCUS424285</name>
</gene>
<dbReference type="Pfam" id="PF00496">
    <property type="entry name" value="SBP_bac_5"/>
    <property type="match status" value="1"/>
</dbReference>
<evidence type="ECO:0000259" key="1">
    <source>
        <dbReference type="Pfam" id="PF00496"/>
    </source>
</evidence>
<dbReference type="SUPFAM" id="SSF53850">
    <property type="entry name" value="Periplasmic binding protein-like II"/>
    <property type="match status" value="1"/>
</dbReference>
<feature type="non-terminal residue" evidence="2">
    <location>
        <position position="270"/>
    </location>
</feature>
<dbReference type="InterPro" id="IPR023765">
    <property type="entry name" value="SBP_5_CS"/>
</dbReference>
<dbReference type="Gene3D" id="3.40.190.10">
    <property type="entry name" value="Periplasmic binding protein-like II"/>
    <property type="match status" value="1"/>
</dbReference>